<proteinExistence type="predicted"/>
<dbReference type="EMBL" id="CAJJDO010000025">
    <property type="protein sequence ID" value="CAD8154207.1"/>
    <property type="molecule type" value="Genomic_DNA"/>
</dbReference>
<keyword evidence="1" id="KW-1133">Transmembrane helix</keyword>
<keyword evidence="1" id="KW-0812">Transmembrane</keyword>
<evidence type="ECO:0000256" key="1">
    <source>
        <dbReference type="SAM" id="Phobius"/>
    </source>
</evidence>
<feature type="transmembrane region" description="Helical" evidence="1">
    <location>
        <begin position="36"/>
        <end position="56"/>
    </location>
</feature>
<protein>
    <recommendedName>
        <fullName evidence="4">Transmembrane protein</fullName>
    </recommendedName>
</protein>
<name>A0A8S1TRM4_9CILI</name>
<gene>
    <name evidence="2" type="ORF">PPENT_87.1.T0250255</name>
</gene>
<reference evidence="2" key="1">
    <citation type="submission" date="2021-01" db="EMBL/GenBank/DDBJ databases">
        <authorList>
            <consortium name="Genoscope - CEA"/>
            <person name="William W."/>
        </authorList>
    </citation>
    <scope>NUCLEOTIDE SEQUENCE</scope>
</reference>
<sequence length="199" mass="24554">MNLKEVKSQQSPQYQIYWCSYISRIAQMRFKDRQKFTIILQLTGINLHALCLISFFQATMEILRNIKYIKRLLKNSQEYQNQPLKVIRIIHNFNFQDYPYKGEESLEIININYFTNYKLQEYLYQYINPIYKLIFCKSKLSIFELVRFINDFGYGKSKFQEELIQRIRWHKQEDLERILLWIQVEYIVCKIKFLQMFIY</sequence>
<evidence type="ECO:0008006" key="4">
    <source>
        <dbReference type="Google" id="ProtNLM"/>
    </source>
</evidence>
<evidence type="ECO:0000313" key="2">
    <source>
        <dbReference type="EMBL" id="CAD8154207.1"/>
    </source>
</evidence>
<organism evidence="2 3">
    <name type="scientific">Paramecium pentaurelia</name>
    <dbReference type="NCBI Taxonomy" id="43138"/>
    <lineage>
        <taxon>Eukaryota</taxon>
        <taxon>Sar</taxon>
        <taxon>Alveolata</taxon>
        <taxon>Ciliophora</taxon>
        <taxon>Intramacronucleata</taxon>
        <taxon>Oligohymenophorea</taxon>
        <taxon>Peniculida</taxon>
        <taxon>Parameciidae</taxon>
        <taxon>Paramecium</taxon>
    </lineage>
</organism>
<dbReference type="Proteomes" id="UP000689195">
    <property type="component" value="Unassembled WGS sequence"/>
</dbReference>
<comment type="caution">
    <text evidence="2">The sequence shown here is derived from an EMBL/GenBank/DDBJ whole genome shotgun (WGS) entry which is preliminary data.</text>
</comment>
<accession>A0A8S1TRM4</accession>
<keyword evidence="1" id="KW-0472">Membrane</keyword>
<keyword evidence="3" id="KW-1185">Reference proteome</keyword>
<evidence type="ECO:0000313" key="3">
    <source>
        <dbReference type="Proteomes" id="UP000689195"/>
    </source>
</evidence>
<dbReference type="AlphaFoldDB" id="A0A8S1TRM4"/>